<name>U5L719_9BACI</name>
<organism evidence="1 2">
    <name type="scientific">Bacillus infantis NRRL B-14911</name>
    <dbReference type="NCBI Taxonomy" id="1367477"/>
    <lineage>
        <taxon>Bacteria</taxon>
        <taxon>Bacillati</taxon>
        <taxon>Bacillota</taxon>
        <taxon>Bacilli</taxon>
        <taxon>Bacillales</taxon>
        <taxon>Bacillaceae</taxon>
        <taxon>Bacillus</taxon>
    </lineage>
</organism>
<dbReference type="Proteomes" id="UP000017805">
    <property type="component" value="Chromosome"/>
</dbReference>
<reference evidence="1 2" key="1">
    <citation type="submission" date="2013-07" db="EMBL/GenBank/DDBJ databases">
        <title>Complete genome sequence of Bacillus infantis NRRL B-14911 that has potential to induce cardiac disease by antigenic mimicry.</title>
        <authorList>
            <person name="Massilamany C."/>
            <person name="Smith T.P.L."/>
            <person name="Loy J.D."/>
            <person name="Barletta R."/>
            <person name="Reddy J."/>
        </authorList>
    </citation>
    <scope>NUCLEOTIDE SEQUENCE [LARGE SCALE GENOMIC DNA]</scope>
    <source>
        <strain evidence="1 2">NRRL B-14911</strain>
    </source>
</reference>
<evidence type="ECO:0000313" key="1">
    <source>
        <dbReference type="EMBL" id="AGX03644.1"/>
    </source>
</evidence>
<proteinExistence type="predicted"/>
<gene>
    <name evidence="1" type="ORF">N288_08605</name>
</gene>
<dbReference type="HOGENOM" id="CLU_3324504_0_0_9"/>
<dbReference type="EMBL" id="CP006643">
    <property type="protein sequence ID" value="AGX03644.1"/>
    <property type="molecule type" value="Genomic_DNA"/>
</dbReference>
<accession>U5L719</accession>
<evidence type="ECO:0000313" key="2">
    <source>
        <dbReference type="Proteomes" id="UP000017805"/>
    </source>
</evidence>
<dbReference type="KEGG" id="bif:N288_08605"/>
<sequence>MNYISSSGSFMEDMTFNLRKKLVQCFLLCLKIRKEPKH</sequence>
<keyword evidence="2" id="KW-1185">Reference proteome</keyword>
<protein>
    <submittedName>
        <fullName evidence="1">Uncharacterized protein</fullName>
    </submittedName>
</protein>
<dbReference type="AlphaFoldDB" id="U5L719"/>